<dbReference type="EMBL" id="SUME01000002">
    <property type="protein sequence ID" value="TJZ62195.1"/>
    <property type="molecule type" value="Genomic_DNA"/>
</dbReference>
<accession>A0A4U0P4D9</accession>
<gene>
    <name evidence="10" type="ORF">FAZ15_06725</name>
</gene>
<keyword evidence="8" id="KW-0472">Membrane</keyword>
<evidence type="ECO:0000259" key="9">
    <source>
        <dbReference type="Pfam" id="PF00884"/>
    </source>
</evidence>
<dbReference type="CDD" id="cd16030">
    <property type="entry name" value="iduronate-2-sulfatase"/>
    <property type="match status" value="1"/>
</dbReference>
<comment type="similarity">
    <text evidence="2">Belongs to the sulfatase family.</text>
</comment>
<dbReference type="AlphaFoldDB" id="A0A4U0P4D9"/>
<keyword evidence="4" id="KW-0732">Signal</keyword>
<dbReference type="InterPro" id="IPR035874">
    <property type="entry name" value="IDS"/>
</dbReference>
<feature type="region of interest" description="Disordered" evidence="7">
    <location>
        <begin position="494"/>
        <end position="513"/>
    </location>
</feature>
<organism evidence="10 11">
    <name type="scientific">Sphingobacterium olei</name>
    <dbReference type="NCBI Taxonomy" id="2571155"/>
    <lineage>
        <taxon>Bacteria</taxon>
        <taxon>Pseudomonadati</taxon>
        <taxon>Bacteroidota</taxon>
        <taxon>Sphingobacteriia</taxon>
        <taxon>Sphingobacteriales</taxon>
        <taxon>Sphingobacteriaceae</taxon>
        <taxon>Sphingobacterium</taxon>
    </lineage>
</organism>
<dbReference type="InterPro" id="IPR000917">
    <property type="entry name" value="Sulfatase_N"/>
</dbReference>
<keyword evidence="6" id="KW-0106">Calcium</keyword>
<evidence type="ECO:0000256" key="1">
    <source>
        <dbReference type="ARBA" id="ARBA00001913"/>
    </source>
</evidence>
<evidence type="ECO:0000256" key="7">
    <source>
        <dbReference type="SAM" id="MobiDB-lite"/>
    </source>
</evidence>
<dbReference type="Pfam" id="PF00884">
    <property type="entry name" value="Sulfatase"/>
    <property type="match status" value="1"/>
</dbReference>
<dbReference type="Gene3D" id="3.40.720.10">
    <property type="entry name" value="Alkaline Phosphatase, subunit A"/>
    <property type="match status" value="1"/>
</dbReference>
<evidence type="ECO:0000256" key="2">
    <source>
        <dbReference type="ARBA" id="ARBA00008779"/>
    </source>
</evidence>
<dbReference type="PANTHER" id="PTHR45953">
    <property type="entry name" value="IDURONATE 2-SULFATASE"/>
    <property type="match status" value="1"/>
</dbReference>
<comment type="cofactor">
    <cofactor evidence="1">
        <name>Ca(2+)</name>
        <dbReference type="ChEBI" id="CHEBI:29108"/>
    </cofactor>
</comment>
<sequence>MNKIQLYQIILVILCNIIFFTSYSNAQQKQRKPNVLFILVDDLKPAIHGFGDIAAVTPNIDGLIDRGVRFDRAYSNQAVCVASRNSLLLGSRSTSTGLYDFGRDIRQYYPAVITLPEAFKNQGYFTQAIGKVFHVGHNTYNDTQSWSVPHFHEKIIEYVTMDKTQSELTIEAALFENHSWEYALKQIKGIPWESPDVPDEAYGDGRVANKAVQVLDSLQNQKQPFFLAVGFARPHLPFSVPKKYWDLYDRAQIPLPKTEEHPSGAPDFAIKRFGEIEQYQNIPAYEENKRYPDSLKRQLIHGYYAGVSYVDTQIGKVLSELRRTGLDKNTIVVLWGDHGYLLGDMGMWTKHVNYELANRVPLVISYPKEILSGHASTSIVETVDIYPTLIQLAGLKLTTNNPVPFDGESLVPLLTKKEHKIDYAYHCYPRDGWMGRAIRTDSFRLVEWTNIKNKNLPPQYEFYIYGSDLLEYKNQADINNKDFQETLNLLKLQPEYHNPLPPSPAKTVEALDN</sequence>
<dbReference type="SUPFAM" id="SSF53649">
    <property type="entry name" value="Alkaline phosphatase-like"/>
    <property type="match status" value="1"/>
</dbReference>
<evidence type="ECO:0000313" key="11">
    <source>
        <dbReference type="Proteomes" id="UP000306808"/>
    </source>
</evidence>
<reference evidence="10 11" key="1">
    <citation type="submission" date="2019-04" db="EMBL/GenBank/DDBJ databases">
        <title>Sphingobacterium olei sp. nov., isolated from oil-contaminated soil.</title>
        <authorList>
            <person name="Liu B."/>
        </authorList>
    </citation>
    <scope>NUCLEOTIDE SEQUENCE [LARGE SCALE GENOMIC DNA]</scope>
    <source>
        <strain evidence="10 11">HAL-9</strain>
    </source>
</reference>
<evidence type="ECO:0000256" key="5">
    <source>
        <dbReference type="ARBA" id="ARBA00022801"/>
    </source>
</evidence>
<dbReference type="RefSeq" id="WP_136900539.1">
    <property type="nucleotide sequence ID" value="NZ_SUME01000002.1"/>
</dbReference>
<name>A0A4U0P4D9_9SPHI</name>
<dbReference type="InterPro" id="IPR017850">
    <property type="entry name" value="Alkaline_phosphatase_core_sf"/>
</dbReference>
<dbReference type="GO" id="GO:0005737">
    <property type="term" value="C:cytoplasm"/>
    <property type="evidence" value="ECO:0007669"/>
    <property type="project" value="TreeGrafter"/>
</dbReference>
<protein>
    <submittedName>
        <fullName evidence="10">Sulfatase</fullName>
    </submittedName>
</protein>
<dbReference type="GO" id="GO:0004423">
    <property type="term" value="F:iduronate-2-sulfatase activity"/>
    <property type="evidence" value="ECO:0007669"/>
    <property type="project" value="InterPro"/>
</dbReference>
<evidence type="ECO:0000256" key="8">
    <source>
        <dbReference type="SAM" id="Phobius"/>
    </source>
</evidence>
<keyword evidence="5" id="KW-0378">Hydrolase</keyword>
<dbReference type="InterPro" id="IPR024607">
    <property type="entry name" value="Sulfatase_CS"/>
</dbReference>
<proteinExistence type="inferred from homology"/>
<dbReference type="PANTHER" id="PTHR45953:SF1">
    <property type="entry name" value="IDURONATE 2-SULFATASE"/>
    <property type="match status" value="1"/>
</dbReference>
<keyword evidence="11" id="KW-1185">Reference proteome</keyword>
<feature type="domain" description="Sulfatase N-terminal" evidence="9">
    <location>
        <begin position="33"/>
        <end position="394"/>
    </location>
</feature>
<keyword evidence="3" id="KW-0479">Metal-binding</keyword>
<dbReference type="Proteomes" id="UP000306808">
    <property type="component" value="Unassembled WGS sequence"/>
</dbReference>
<evidence type="ECO:0000313" key="10">
    <source>
        <dbReference type="EMBL" id="TJZ62195.1"/>
    </source>
</evidence>
<dbReference type="OrthoDB" id="9789742at2"/>
<evidence type="ECO:0000256" key="4">
    <source>
        <dbReference type="ARBA" id="ARBA00022729"/>
    </source>
</evidence>
<evidence type="ECO:0000256" key="3">
    <source>
        <dbReference type="ARBA" id="ARBA00022723"/>
    </source>
</evidence>
<dbReference type="PROSITE" id="PS00149">
    <property type="entry name" value="SULFATASE_2"/>
    <property type="match status" value="1"/>
</dbReference>
<comment type="caution">
    <text evidence="10">The sequence shown here is derived from an EMBL/GenBank/DDBJ whole genome shotgun (WGS) entry which is preliminary data.</text>
</comment>
<keyword evidence="8" id="KW-1133">Transmembrane helix</keyword>
<feature type="transmembrane region" description="Helical" evidence="8">
    <location>
        <begin position="6"/>
        <end position="23"/>
    </location>
</feature>
<evidence type="ECO:0000256" key="6">
    <source>
        <dbReference type="ARBA" id="ARBA00022837"/>
    </source>
</evidence>
<dbReference type="GO" id="GO:0046872">
    <property type="term" value="F:metal ion binding"/>
    <property type="evidence" value="ECO:0007669"/>
    <property type="project" value="UniProtKB-KW"/>
</dbReference>
<keyword evidence="8" id="KW-0812">Transmembrane</keyword>